<reference evidence="8" key="1">
    <citation type="submission" date="2015-01" db="EMBL/GenBank/DDBJ databases">
        <authorList>
            <person name="Aksoy S."/>
            <person name="Warren W."/>
            <person name="Wilson R.K."/>
        </authorList>
    </citation>
    <scope>NUCLEOTIDE SEQUENCE [LARGE SCALE GENOMIC DNA]</scope>
    <source>
        <strain evidence="8">IAEA</strain>
    </source>
</reference>
<dbReference type="EMBL" id="JXJN01013278">
    <property type="status" value="NOT_ANNOTATED_CDS"/>
    <property type="molecule type" value="Genomic_DNA"/>
</dbReference>
<evidence type="ECO:0000259" key="6">
    <source>
        <dbReference type="Pfam" id="PF05182"/>
    </source>
</evidence>
<feature type="compositionally biased region" description="Acidic residues" evidence="5">
    <location>
        <begin position="115"/>
        <end position="129"/>
    </location>
</feature>
<evidence type="ECO:0000256" key="1">
    <source>
        <dbReference type="ARBA" id="ARBA00004123"/>
    </source>
</evidence>
<accession>A0A1B0BF30</accession>
<comment type="similarity">
    <text evidence="2">Belongs to the FIP1 family.</text>
</comment>
<dbReference type="Proteomes" id="UP000092460">
    <property type="component" value="Unassembled WGS sequence"/>
</dbReference>
<dbReference type="EnsemblMetazoa" id="GPPI028023-RA">
    <property type="protein sequence ID" value="GPPI028023-PA"/>
    <property type="gene ID" value="GPPI028023"/>
</dbReference>
<proteinExistence type="inferred from homology"/>
<dbReference type="PANTHER" id="PTHR13484">
    <property type="entry name" value="FIP1-LIKE 1 PROTEIN"/>
    <property type="match status" value="1"/>
</dbReference>
<name>A0A1B0BF30_9MUSC</name>
<feature type="compositionally biased region" description="Basic and acidic residues" evidence="5">
    <location>
        <begin position="525"/>
        <end position="597"/>
    </location>
</feature>
<keyword evidence="3" id="KW-0507">mRNA processing</keyword>
<evidence type="ECO:0000256" key="4">
    <source>
        <dbReference type="ARBA" id="ARBA00023242"/>
    </source>
</evidence>
<feature type="compositionally biased region" description="Pro residues" evidence="5">
    <location>
        <begin position="457"/>
        <end position="468"/>
    </location>
</feature>
<comment type="subcellular location">
    <subcellularLocation>
        <location evidence="1">Nucleus</location>
    </subcellularLocation>
</comment>
<dbReference type="STRING" id="67801.A0A1B0BF30"/>
<feature type="domain" description="Pre-mRNA polyadenylation factor Fip1" evidence="6">
    <location>
        <begin position="189"/>
        <end position="230"/>
    </location>
</feature>
<feature type="region of interest" description="Disordered" evidence="5">
    <location>
        <begin position="451"/>
        <end position="644"/>
    </location>
</feature>
<feature type="region of interest" description="Disordered" evidence="5">
    <location>
        <begin position="1"/>
        <end position="31"/>
    </location>
</feature>
<dbReference type="VEuPathDB" id="VectorBase:GPPI028023"/>
<evidence type="ECO:0000256" key="2">
    <source>
        <dbReference type="ARBA" id="ARBA00007459"/>
    </source>
</evidence>
<dbReference type="PANTHER" id="PTHR13484:SF0">
    <property type="entry name" value="PRE-MRNA 3'-END-PROCESSING FACTOR FIP1"/>
    <property type="match status" value="1"/>
</dbReference>
<dbReference type="InterPro" id="IPR051187">
    <property type="entry name" value="Pre-mRNA_3'-end_processing_reg"/>
</dbReference>
<keyword evidence="4" id="KW-0539">Nucleus</keyword>
<feature type="compositionally biased region" description="Acidic residues" evidence="5">
    <location>
        <begin position="59"/>
        <end position="88"/>
    </location>
</feature>
<dbReference type="Pfam" id="PF05182">
    <property type="entry name" value="Fip1"/>
    <property type="match status" value="1"/>
</dbReference>
<dbReference type="AlphaFoldDB" id="A0A1B0BF30"/>
<keyword evidence="8" id="KW-1185">Reference proteome</keyword>
<evidence type="ECO:0000313" key="8">
    <source>
        <dbReference type="Proteomes" id="UP000092460"/>
    </source>
</evidence>
<dbReference type="GO" id="GO:0006397">
    <property type="term" value="P:mRNA processing"/>
    <property type="evidence" value="ECO:0007669"/>
    <property type="project" value="UniProtKB-KW"/>
</dbReference>
<evidence type="ECO:0000256" key="3">
    <source>
        <dbReference type="ARBA" id="ARBA00022664"/>
    </source>
</evidence>
<feature type="compositionally biased region" description="Basic residues" evidence="5">
    <location>
        <begin position="508"/>
        <end position="524"/>
    </location>
</feature>
<reference evidence="7" key="2">
    <citation type="submission" date="2020-05" db="UniProtKB">
        <authorList>
            <consortium name="EnsemblMetazoa"/>
        </authorList>
    </citation>
    <scope>IDENTIFICATION</scope>
    <source>
        <strain evidence="7">IAEA</strain>
    </source>
</reference>
<dbReference type="GO" id="GO:0005847">
    <property type="term" value="C:mRNA cleavage and polyadenylation specificity factor complex"/>
    <property type="evidence" value="ECO:0007669"/>
    <property type="project" value="TreeGrafter"/>
</dbReference>
<feature type="compositionally biased region" description="Low complexity" evidence="5">
    <location>
        <begin position="89"/>
        <end position="99"/>
    </location>
</feature>
<feature type="compositionally biased region" description="Basic and acidic residues" evidence="5">
    <location>
        <begin position="479"/>
        <end position="507"/>
    </location>
</feature>
<evidence type="ECO:0000313" key="7">
    <source>
        <dbReference type="EnsemblMetazoa" id="GPPI028023-PA"/>
    </source>
</evidence>
<dbReference type="InterPro" id="IPR007854">
    <property type="entry name" value="Fip1_dom"/>
</dbReference>
<feature type="compositionally biased region" description="Basic residues" evidence="5">
    <location>
        <begin position="598"/>
        <end position="613"/>
    </location>
</feature>
<organism evidence="7 8">
    <name type="scientific">Glossina palpalis gambiensis</name>
    <dbReference type="NCBI Taxonomy" id="67801"/>
    <lineage>
        <taxon>Eukaryota</taxon>
        <taxon>Metazoa</taxon>
        <taxon>Ecdysozoa</taxon>
        <taxon>Arthropoda</taxon>
        <taxon>Hexapoda</taxon>
        <taxon>Insecta</taxon>
        <taxon>Pterygota</taxon>
        <taxon>Neoptera</taxon>
        <taxon>Endopterygota</taxon>
        <taxon>Diptera</taxon>
        <taxon>Brachycera</taxon>
        <taxon>Muscomorpha</taxon>
        <taxon>Hippoboscoidea</taxon>
        <taxon>Glossinidae</taxon>
        <taxon>Glossina</taxon>
    </lineage>
</organism>
<feature type="region of interest" description="Disordered" evidence="5">
    <location>
        <begin position="44"/>
        <end position="131"/>
    </location>
</feature>
<evidence type="ECO:0000256" key="5">
    <source>
        <dbReference type="SAM" id="MobiDB-lite"/>
    </source>
</evidence>
<sequence>MADDTNEDSWLYGTSNPDSTTNEEERAGETVATAASVIGKAENEALAAVQGGDVSNDNVDNEQDQEEEEADLGEFEDPAHEMEEDEEAVAATTATTTTTDEVKAEEDQEKTGAGSDDDVDDDDDSDDDINVVIGDTKAAASTYNIKQRSNLLAGPPGQEKTKPVPQGGKFSMEDFEGVGSINGVAAHEFSIDSLEEKPWRKPGADITDYFNYGFNEETWRAYCERQKRFRVVESGVGLASLTQNLNPLPDRQQLLQEPPPVGLQQSIIPQGSAPPGPLNEHIPMPLPSLMPPPSPHQGPPSRFGIMPRVPRPISTTSTKENAIQVMTAECREYSRPGQMPLNFNGPGPADDPFYQEPDPFDYGYEPTQESQWGNENPNWVPTGIKELTPGPNVIPPPQMSGPPGVPPNQMNVTPTQMSGPPPQMRPPHPQAMMPNMVMPNMNMGPPPPMGMMMGPGNGPPMRMPPMGPPRLMAPNGPPDRAEEERDRRRRERDWEREKERERESLRSRRERSRSREKSRRRSKSREKERDKDRDKERNDKDRERERERDRDRDRDRERERDRDRNEKIDDNERSEEERERRRRERDRERERERERSRRERSRSREKSRRRSKSREKERERSSKTTSSSSSRSDKKKSHRKEDEE</sequence>
<protein>
    <recommendedName>
        <fullName evidence="6">Pre-mRNA polyadenylation factor Fip1 domain-containing protein</fullName>
    </recommendedName>
</protein>
<feature type="region of interest" description="Disordered" evidence="5">
    <location>
        <begin position="399"/>
        <end position="427"/>
    </location>
</feature>